<dbReference type="AlphaFoldDB" id="A0A8S1X880"/>
<organism evidence="2 3">
    <name type="scientific">Paramecium octaurelia</name>
    <dbReference type="NCBI Taxonomy" id="43137"/>
    <lineage>
        <taxon>Eukaryota</taxon>
        <taxon>Sar</taxon>
        <taxon>Alveolata</taxon>
        <taxon>Ciliophora</taxon>
        <taxon>Intramacronucleata</taxon>
        <taxon>Oligohymenophorea</taxon>
        <taxon>Peniculida</taxon>
        <taxon>Parameciidae</taxon>
        <taxon>Paramecium</taxon>
    </lineage>
</organism>
<dbReference type="Proteomes" id="UP000683925">
    <property type="component" value="Unassembled WGS sequence"/>
</dbReference>
<proteinExistence type="predicted"/>
<dbReference type="EMBL" id="CAJJDP010000111">
    <property type="protein sequence ID" value="CAD8196126.1"/>
    <property type="molecule type" value="Genomic_DNA"/>
</dbReference>
<feature type="transmembrane region" description="Helical" evidence="1">
    <location>
        <begin position="6"/>
        <end position="26"/>
    </location>
</feature>
<sequence>MKGMRYIILILKYHIIIEVNLIFYNVMETPQLDNRVAER</sequence>
<comment type="caution">
    <text evidence="2">The sequence shown here is derived from an EMBL/GenBank/DDBJ whole genome shotgun (WGS) entry which is preliminary data.</text>
</comment>
<accession>A0A8S1X880</accession>
<evidence type="ECO:0000313" key="3">
    <source>
        <dbReference type="Proteomes" id="UP000683925"/>
    </source>
</evidence>
<keyword evidence="1" id="KW-0472">Membrane</keyword>
<keyword evidence="1" id="KW-1133">Transmembrane helix</keyword>
<reference evidence="2" key="1">
    <citation type="submission" date="2021-01" db="EMBL/GenBank/DDBJ databases">
        <authorList>
            <consortium name="Genoscope - CEA"/>
            <person name="William W."/>
        </authorList>
    </citation>
    <scope>NUCLEOTIDE SEQUENCE</scope>
</reference>
<evidence type="ECO:0000256" key="1">
    <source>
        <dbReference type="SAM" id="Phobius"/>
    </source>
</evidence>
<keyword evidence="3" id="KW-1185">Reference proteome</keyword>
<name>A0A8S1X880_PAROT</name>
<keyword evidence="1" id="KW-0812">Transmembrane</keyword>
<protein>
    <submittedName>
        <fullName evidence="2">Uncharacterized protein</fullName>
    </submittedName>
</protein>
<gene>
    <name evidence="2" type="ORF">POCTA_138.1.T1110008</name>
</gene>
<evidence type="ECO:0000313" key="2">
    <source>
        <dbReference type="EMBL" id="CAD8196126.1"/>
    </source>
</evidence>